<keyword evidence="5" id="KW-1185">Reference proteome</keyword>
<protein>
    <recommendedName>
        <fullName evidence="3">PH domain-containing protein</fullName>
    </recommendedName>
</protein>
<feature type="region of interest" description="Disordered" evidence="2">
    <location>
        <begin position="175"/>
        <end position="254"/>
    </location>
</feature>
<feature type="compositionally biased region" description="Polar residues" evidence="2">
    <location>
        <begin position="229"/>
        <end position="254"/>
    </location>
</feature>
<evidence type="ECO:0000256" key="1">
    <source>
        <dbReference type="SAM" id="Coils"/>
    </source>
</evidence>
<dbReference type="EMBL" id="VSWD01000010">
    <property type="protein sequence ID" value="KAK3090806.1"/>
    <property type="molecule type" value="Genomic_DNA"/>
</dbReference>
<name>A0AA89BQZ4_PINIB</name>
<dbReference type="AlphaFoldDB" id="A0AA89BQZ4"/>
<feature type="domain" description="PH" evidence="3">
    <location>
        <begin position="24"/>
        <end position="130"/>
    </location>
</feature>
<evidence type="ECO:0000313" key="4">
    <source>
        <dbReference type="EMBL" id="KAK3090806.1"/>
    </source>
</evidence>
<feature type="coiled-coil region" evidence="1">
    <location>
        <begin position="335"/>
        <end position="416"/>
    </location>
</feature>
<dbReference type="PANTHER" id="PTHR17271">
    <property type="entry name" value="PLECKSTRIN HOMOLOGY PH DOMAIN-CONTAINING PROTEIN"/>
    <property type="match status" value="1"/>
</dbReference>
<dbReference type="PROSITE" id="PS50003">
    <property type="entry name" value="PH_DOMAIN"/>
    <property type="match status" value="2"/>
</dbReference>
<organism evidence="4 5">
    <name type="scientific">Pinctada imbricata</name>
    <name type="common">Atlantic pearl-oyster</name>
    <name type="synonym">Pinctada martensii</name>
    <dbReference type="NCBI Taxonomy" id="66713"/>
    <lineage>
        <taxon>Eukaryota</taxon>
        <taxon>Metazoa</taxon>
        <taxon>Spiralia</taxon>
        <taxon>Lophotrochozoa</taxon>
        <taxon>Mollusca</taxon>
        <taxon>Bivalvia</taxon>
        <taxon>Autobranchia</taxon>
        <taxon>Pteriomorphia</taxon>
        <taxon>Pterioida</taxon>
        <taxon>Pterioidea</taxon>
        <taxon>Pteriidae</taxon>
        <taxon>Pinctada</taxon>
    </lineage>
</organism>
<dbReference type="Gene3D" id="2.30.29.30">
    <property type="entry name" value="Pleckstrin-homology domain (PH domain)/Phosphotyrosine-binding domain (PTB)"/>
    <property type="match status" value="2"/>
</dbReference>
<dbReference type="InterPro" id="IPR011993">
    <property type="entry name" value="PH-like_dom_sf"/>
</dbReference>
<dbReference type="GO" id="GO:0051015">
    <property type="term" value="F:actin filament binding"/>
    <property type="evidence" value="ECO:0007669"/>
    <property type="project" value="TreeGrafter"/>
</dbReference>
<keyword evidence="1" id="KW-0175">Coiled coil</keyword>
<sequence length="425" mass="48539">MNKSPTLDISSFDSFAEVNKASRKIAKCGYLFIAPDFDFNNPLDRSRRWQRRLFRLYDDGELTYCVDEDPETIPQGIIDMNKCTAVNDGEKVTSHQFSIEIVTPNKKFYIKGTSKEEFQWWFDVLQVFPSRLTKTKNRRFTMPIFSNKENVQPISTRVPSSSTVSTADTESVTGSRFSVEKVKPKDQQFSTYRGVRNMKHNKTDKHYQEGLRKSSSLHDLTSADMAKSSELQQASRNQSQSSVQGATAGQSSATSRYEDLMYMKKGWLIKQGTSEKDWKKHWFVLTGTSLRYFKDAKAEETNTLDGRDVYREQLPGDSMHSTSTASSGGGDGMLVELLENEVDHLKEQLDSTQKELVKMHESNMDLKTRLQTAVREKDISQVTTMRRQVKEARDVIQKQKAEIENLRSKLDMSVSKLTGTEKALS</sequence>
<dbReference type="GO" id="GO:0015629">
    <property type="term" value="C:actin cytoskeleton"/>
    <property type="evidence" value="ECO:0007669"/>
    <property type="project" value="TreeGrafter"/>
</dbReference>
<evidence type="ECO:0000256" key="2">
    <source>
        <dbReference type="SAM" id="MobiDB-lite"/>
    </source>
</evidence>
<dbReference type="Pfam" id="PF00169">
    <property type="entry name" value="PH"/>
    <property type="match status" value="2"/>
</dbReference>
<gene>
    <name evidence="4" type="ORF">FSP39_014816</name>
</gene>
<reference evidence="4" key="1">
    <citation type="submission" date="2019-08" db="EMBL/GenBank/DDBJ databases">
        <title>The improved chromosome-level genome for the pearl oyster Pinctada fucata martensii using PacBio sequencing and Hi-C.</title>
        <authorList>
            <person name="Zheng Z."/>
        </authorList>
    </citation>
    <scope>NUCLEOTIDE SEQUENCE</scope>
    <source>
        <strain evidence="4">ZZ-2019</strain>
        <tissue evidence="4">Adductor muscle</tissue>
    </source>
</reference>
<dbReference type="InterPro" id="IPR001849">
    <property type="entry name" value="PH_domain"/>
</dbReference>
<dbReference type="SUPFAM" id="SSF50729">
    <property type="entry name" value="PH domain-like"/>
    <property type="match status" value="2"/>
</dbReference>
<feature type="domain" description="PH" evidence="3">
    <location>
        <begin position="261"/>
        <end position="295"/>
    </location>
</feature>
<evidence type="ECO:0000259" key="3">
    <source>
        <dbReference type="PROSITE" id="PS50003"/>
    </source>
</evidence>
<proteinExistence type="predicted"/>
<dbReference type="SMART" id="SM00233">
    <property type="entry name" value="PH"/>
    <property type="match status" value="2"/>
</dbReference>
<dbReference type="PANTHER" id="PTHR17271:SF1">
    <property type="entry name" value="PROTEIN OUTSPREAD"/>
    <property type="match status" value="1"/>
</dbReference>
<evidence type="ECO:0000313" key="5">
    <source>
        <dbReference type="Proteomes" id="UP001186944"/>
    </source>
</evidence>
<dbReference type="Proteomes" id="UP001186944">
    <property type="component" value="Unassembled WGS sequence"/>
</dbReference>
<dbReference type="InterPro" id="IPR052223">
    <property type="entry name" value="Actin_Cytoskeleton_Reg"/>
</dbReference>
<comment type="caution">
    <text evidence="4">The sequence shown here is derived from an EMBL/GenBank/DDBJ whole genome shotgun (WGS) entry which is preliminary data.</text>
</comment>
<accession>A0AA89BQZ4</accession>